<dbReference type="PANTHER" id="PTHR43798:SF31">
    <property type="entry name" value="AB HYDROLASE SUPERFAMILY PROTEIN YCLE"/>
    <property type="match status" value="1"/>
</dbReference>
<reference evidence="4" key="1">
    <citation type="submission" date="2016-12" db="EMBL/GenBank/DDBJ databases">
        <authorList>
            <person name="Varghese N."/>
            <person name="Submissions S."/>
        </authorList>
    </citation>
    <scope>NUCLEOTIDE SEQUENCE [LARGE SCALE GENOMIC DNA]</scope>
    <source>
        <strain evidence="4">DSM 13020</strain>
    </source>
</reference>
<dbReference type="Proteomes" id="UP000184207">
    <property type="component" value="Unassembled WGS sequence"/>
</dbReference>
<name>A0A1M7S7V4_FERGO</name>
<evidence type="ECO:0000256" key="1">
    <source>
        <dbReference type="ARBA" id="ARBA00022801"/>
    </source>
</evidence>
<dbReference type="PANTHER" id="PTHR43798">
    <property type="entry name" value="MONOACYLGLYCEROL LIPASE"/>
    <property type="match status" value="1"/>
</dbReference>
<dbReference type="AlphaFoldDB" id="A0A1M7S7V4"/>
<gene>
    <name evidence="3" type="ORF">SAMN02745226_00612</name>
</gene>
<feature type="domain" description="AB hydrolase-1" evidence="2">
    <location>
        <begin position="56"/>
        <end position="296"/>
    </location>
</feature>
<evidence type="ECO:0000313" key="3">
    <source>
        <dbReference type="EMBL" id="SHN54465.1"/>
    </source>
</evidence>
<sequence>MANLLRTILISLLAFLITTDIATRNLHKQLSKEIRTVRIEGLTLSYRESGPVNGKTVVFLHGFGGSSYDWNFLMGELSKEYRCVALDIPPFGLSEKSVTFDYSDRNLVKVIISFIESLNINQFTLVGHSMGGYLSILTAINQPGRVERLILVDSAFSFRQSNENINVNSNVPSDEETFDRLTLLLNVGLKTYPVVKFVYRNFLGETKDLKNMEHFDYIFSQNYFLPAEVLVKFSKDKIAQEEIEIDLSNLNIPTLIIYGENDTITPPSIGKYLSEHIKKSKFILIPSEGHLPLWNEKVLLEIRRFLRESE</sequence>
<dbReference type="RefSeq" id="WP_072758185.1">
    <property type="nucleotide sequence ID" value="NZ_FRDJ01000002.1"/>
</dbReference>
<dbReference type="GO" id="GO:0016787">
    <property type="term" value="F:hydrolase activity"/>
    <property type="evidence" value="ECO:0007669"/>
    <property type="project" value="UniProtKB-KW"/>
</dbReference>
<keyword evidence="4" id="KW-1185">Reference proteome</keyword>
<dbReference type="PRINTS" id="PR00111">
    <property type="entry name" value="ABHYDROLASE"/>
</dbReference>
<protein>
    <submittedName>
        <fullName evidence="3">Pimeloyl-ACP methyl ester carboxylesterase</fullName>
    </submittedName>
</protein>
<dbReference type="STRING" id="1121883.SAMN02745226_00612"/>
<evidence type="ECO:0000313" key="4">
    <source>
        <dbReference type="Proteomes" id="UP000184207"/>
    </source>
</evidence>
<proteinExistence type="predicted"/>
<organism evidence="3 4">
    <name type="scientific">Fervidobacterium gondwanense DSM 13020</name>
    <dbReference type="NCBI Taxonomy" id="1121883"/>
    <lineage>
        <taxon>Bacteria</taxon>
        <taxon>Thermotogati</taxon>
        <taxon>Thermotogota</taxon>
        <taxon>Thermotogae</taxon>
        <taxon>Thermotogales</taxon>
        <taxon>Fervidobacteriaceae</taxon>
        <taxon>Fervidobacterium</taxon>
    </lineage>
</organism>
<accession>A0A1M7S7V4</accession>
<dbReference type="Pfam" id="PF00561">
    <property type="entry name" value="Abhydrolase_1"/>
    <property type="match status" value="1"/>
</dbReference>
<keyword evidence="1" id="KW-0378">Hydrolase</keyword>
<dbReference type="GO" id="GO:0016020">
    <property type="term" value="C:membrane"/>
    <property type="evidence" value="ECO:0007669"/>
    <property type="project" value="TreeGrafter"/>
</dbReference>
<dbReference type="SUPFAM" id="SSF53474">
    <property type="entry name" value="alpha/beta-Hydrolases"/>
    <property type="match status" value="1"/>
</dbReference>
<dbReference type="Gene3D" id="3.40.50.1820">
    <property type="entry name" value="alpha/beta hydrolase"/>
    <property type="match status" value="1"/>
</dbReference>
<dbReference type="EMBL" id="FRDJ01000002">
    <property type="protein sequence ID" value="SHN54465.1"/>
    <property type="molecule type" value="Genomic_DNA"/>
</dbReference>
<dbReference type="InterPro" id="IPR050266">
    <property type="entry name" value="AB_hydrolase_sf"/>
</dbReference>
<dbReference type="InterPro" id="IPR000073">
    <property type="entry name" value="AB_hydrolase_1"/>
</dbReference>
<evidence type="ECO:0000259" key="2">
    <source>
        <dbReference type="Pfam" id="PF00561"/>
    </source>
</evidence>
<dbReference type="InterPro" id="IPR029058">
    <property type="entry name" value="AB_hydrolase_fold"/>
</dbReference>